<evidence type="ECO:0000313" key="20">
    <source>
        <dbReference type="Proteomes" id="UP000216478"/>
    </source>
</evidence>
<evidence type="ECO:0000259" key="17">
    <source>
        <dbReference type="Pfam" id="PF00593"/>
    </source>
</evidence>
<evidence type="ECO:0000256" key="5">
    <source>
        <dbReference type="ARBA" id="ARBA00022496"/>
    </source>
</evidence>
<evidence type="ECO:0000256" key="9">
    <source>
        <dbReference type="ARBA" id="ARBA00023065"/>
    </source>
</evidence>
<evidence type="ECO:0000256" key="4">
    <source>
        <dbReference type="ARBA" id="ARBA00022452"/>
    </source>
</evidence>
<dbReference type="RefSeq" id="WP_094539425.1">
    <property type="nucleotide sequence ID" value="NZ_JBHEER010000007.1"/>
</dbReference>
<dbReference type="GO" id="GO:0009279">
    <property type="term" value="C:cell outer membrane"/>
    <property type="evidence" value="ECO:0007669"/>
    <property type="project" value="UniProtKB-SubCell"/>
</dbReference>
<accession>A0A256FNQ9</accession>
<dbReference type="InterPro" id="IPR012910">
    <property type="entry name" value="Plug_dom"/>
</dbReference>
<dbReference type="InterPro" id="IPR010917">
    <property type="entry name" value="TonB_rcpt_CS"/>
</dbReference>
<feature type="chain" id="PRO_5012038962" description="Heme transporter BhuA" evidence="16">
    <location>
        <begin position="29"/>
        <end position="695"/>
    </location>
</feature>
<dbReference type="EMBL" id="NNRL01000151">
    <property type="protein sequence ID" value="OYR16388.1"/>
    <property type="molecule type" value="Genomic_DNA"/>
</dbReference>
<keyword evidence="7 16" id="KW-0732">Signal</keyword>
<dbReference type="InterPro" id="IPR000531">
    <property type="entry name" value="Beta-barrel_TonB"/>
</dbReference>
<protein>
    <recommendedName>
        <fullName evidence="2">Heme transporter BhuA</fullName>
    </recommendedName>
</protein>
<dbReference type="Proteomes" id="UP000216478">
    <property type="component" value="Unassembled WGS sequence"/>
</dbReference>
<dbReference type="Gene3D" id="2.40.170.20">
    <property type="entry name" value="TonB-dependent receptor, beta-barrel domain"/>
    <property type="match status" value="1"/>
</dbReference>
<dbReference type="PANTHER" id="PTHR32552">
    <property type="entry name" value="FERRICHROME IRON RECEPTOR-RELATED"/>
    <property type="match status" value="1"/>
</dbReference>
<dbReference type="PROSITE" id="PS01156">
    <property type="entry name" value="TONB_DEPENDENT_REC_2"/>
    <property type="match status" value="1"/>
</dbReference>
<proteinExistence type="inferred from homology"/>
<sequence>MIIRSTRGFFYSVSALTLVALAGSPALAQDAQTSGESKTLVLDTLVITGEKVARDIKNTASSVTVISAKEIAKEKTGDSSVSEAVRGTPNVVYTDTVGAPVIRGQDTQGPHNGQNVFWGGTVPRATINVDGHYLNYNEYYYGGTSIWDVNNIEVFRGPQTTSQGANAIAGTIIVNTNDPTFEREGAYQVEIGNYNSKRSSIMLNSPIYKDELAARLAVDYSGRDTFIDYISPNFQSAGTDQDFSALTARLKLLWEPAEIPGLVTKLTYSHARSNRPSQEAASAPFDELEHLTTSMPSWKQDTNTGILDISYDFDNGIKFYNQTQFSASAVHRHTGTPTNGKADINQKNISNEARITFGEQEDIISGVAGIFYANTKSDEILLLQGTTSFDDTKENLGLFAEASYRITDQWTLTGGLRFQQDSIQRIGQSALTTRPLNYDETFSAVLPKISLAYAVTPDLTVGAMVSKGYNPGGVSLNLSSRQWHPFEEEELWNYELFTRADLLDNKLTLTSNLFYMDFKNAQYNIPVVLPDNLVQSYTINAEKAHSYGLELGLDYQVLDNLALKTSAGILRTEIDEISSNSAYEGKEFAKSPGYMFSIGASWDATEKLNLSGQVRHTDGYYSDIANTQAYVVDAYTIADARVSYDFHESLELYGYVKNIFDERTPTYLQQNRGIGGLEASMTMPRTFGVGIKGSF</sequence>
<evidence type="ECO:0000256" key="6">
    <source>
        <dbReference type="ARBA" id="ARBA00022692"/>
    </source>
</evidence>
<name>A0A256FNQ9_9HYPH</name>
<evidence type="ECO:0000256" key="13">
    <source>
        <dbReference type="PROSITE-ProRule" id="PRU01360"/>
    </source>
</evidence>
<evidence type="ECO:0000256" key="12">
    <source>
        <dbReference type="ARBA" id="ARBA00023237"/>
    </source>
</evidence>
<dbReference type="SUPFAM" id="SSF56935">
    <property type="entry name" value="Porins"/>
    <property type="match status" value="1"/>
</dbReference>
<keyword evidence="20" id="KW-1185">Reference proteome</keyword>
<evidence type="ECO:0000256" key="1">
    <source>
        <dbReference type="ARBA" id="ARBA00004571"/>
    </source>
</evidence>
<dbReference type="PANTHER" id="PTHR32552:SF81">
    <property type="entry name" value="TONB-DEPENDENT OUTER MEMBRANE RECEPTOR"/>
    <property type="match status" value="1"/>
</dbReference>
<keyword evidence="3 13" id="KW-0813">Transport</keyword>
<evidence type="ECO:0000256" key="16">
    <source>
        <dbReference type="SAM" id="SignalP"/>
    </source>
</evidence>
<keyword evidence="12 13" id="KW-0998">Cell outer membrane</keyword>
<dbReference type="Pfam" id="PF07715">
    <property type="entry name" value="Plug"/>
    <property type="match status" value="1"/>
</dbReference>
<evidence type="ECO:0000256" key="15">
    <source>
        <dbReference type="RuleBase" id="RU003357"/>
    </source>
</evidence>
<keyword evidence="11 13" id="KW-0472">Membrane</keyword>
<feature type="signal peptide" evidence="16">
    <location>
        <begin position="1"/>
        <end position="28"/>
    </location>
</feature>
<dbReference type="InterPro" id="IPR036942">
    <property type="entry name" value="Beta-barrel_TonB_sf"/>
</dbReference>
<feature type="domain" description="TonB-dependent receptor plug" evidence="18">
    <location>
        <begin position="56"/>
        <end position="171"/>
    </location>
</feature>
<dbReference type="PROSITE" id="PS52016">
    <property type="entry name" value="TONB_DEPENDENT_REC_3"/>
    <property type="match status" value="1"/>
</dbReference>
<evidence type="ECO:0000256" key="2">
    <source>
        <dbReference type="ARBA" id="ARBA00021261"/>
    </source>
</evidence>
<reference evidence="19 20" key="1">
    <citation type="submission" date="2017-07" db="EMBL/GenBank/DDBJ databases">
        <title>Phylogenetic study on the rhizospheric bacterium Ochrobactrum sp. A44.</title>
        <authorList>
            <person name="Krzyzanowska D.M."/>
            <person name="Ossowicki A."/>
            <person name="Rajewska M."/>
            <person name="Maciag T."/>
            <person name="Kaczynski Z."/>
            <person name="Czerwicka M."/>
            <person name="Jafra S."/>
        </authorList>
    </citation>
    <scope>NUCLEOTIDE SEQUENCE [LARGE SCALE GENOMIC DNA]</scope>
    <source>
        <strain evidence="19 20">OgA9a</strain>
    </source>
</reference>
<dbReference type="InterPro" id="IPR039426">
    <property type="entry name" value="TonB-dep_rcpt-like"/>
</dbReference>
<dbReference type="OrthoDB" id="9760333at2"/>
<keyword evidence="5" id="KW-0410">Iron transport</keyword>
<dbReference type="CDD" id="cd01347">
    <property type="entry name" value="ligand_gated_channel"/>
    <property type="match status" value="1"/>
</dbReference>
<comment type="subcellular location">
    <subcellularLocation>
        <location evidence="1 13">Cell outer membrane</location>
        <topology evidence="1 13">Multi-pass membrane protein</topology>
    </subcellularLocation>
</comment>
<keyword evidence="8" id="KW-0408">Iron</keyword>
<gene>
    <name evidence="19" type="ORF">CEV33_4398</name>
</gene>
<keyword evidence="6 13" id="KW-0812">Transmembrane</keyword>
<dbReference type="Pfam" id="PF00593">
    <property type="entry name" value="TonB_dep_Rec_b-barrel"/>
    <property type="match status" value="1"/>
</dbReference>
<evidence type="ECO:0000256" key="8">
    <source>
        <dbReference type="ARBA" id="ARBA00023004"/>
    </source>
</evidence>
<evidence type="ECO:0000259" key="18">
    <source>
        <dbReference type="Pfam" id="PF07715"/>
    </source>
</evidence>
<dbReference type="GO" id="GO:0006826">
    <property type="term" value="P:iron ion transport"/>
    <property type="evidence" value="ECO:0007669"/>
    <property type="project" value="UniProtKB-KW"/>
</dbReference>
<keyword evidence="10 15" id="KW-0798">TonB box</keyword>
<evidence type="ECO:0000256" key="14">
    <source>
        <dbReference type="PROSITE-ProRule" id="PRU10144"/>
    </source>
</evidence>
<dbReference type="AlphaFoldDB" id="A0A256FNQ9"/>
<keyword evidence="19" id="KW-0675">Receptor</keyword>
<comment type="similarity">
    <text evidence="13 15">Belongs to the TonB-dependent receptor family.</text>
</comment>
<evidence type="ECO:0000256" key="3">
    <source>
        <dbReference type="ARBA" id="ARBA00022448"/>
    </source>
</evidence>
<evidence type="ECO:0000256" key="7">
    <source>
        <dbReference type="ARBA" id="ARBA00022729"/>
    </source>
</evidence>
<comment type="caution">
    <text evidence="19">The sequence shown here is derived from an EMBL/GenBank/DDBJ whole genome shotgun (WGS) entry which is preliminary data.</text>
</comment>
<keyword evidence="4 13" id="KW-1134">Transmembrane beta strand</keyword>
<evidence type="ECO:0000256" key="11">
    <source>
        <dbReference type="ARBA" id="ARBA00023136"/>
    </source>
</evidence>
<evidence type="ECO:0000256" key="10">
    <source>
        <dbReference type="ARBA" id="ARBA00023077"/>
    </source>
</evidence>
<feature type="domain" description="TonB-dependent receptor-like beta-barrel" evidence="17">
    <location>
        <begin position="296"/>
        <end position="659"/>
    </location>
</feature>
<organism evidence="19 20">
    <name type="scientific">Brucella grignonensis</name>
    <dbReference type="NCBI Taxonomy" id="94627"/>
    <lineage>
        <taxon>Bacteria</taxon>
        <taxon>Pseudomonadati</taxon>
        <taxon>Pseudomonadota</taxon>
        <taxon>Alphaproteobacteria</taxon>
        <taxon>Hyphomicrobiales</taxon>
        <taxon>Brucellaceae</taxon>
        <taxon>Brucella/Ochrobactrum group</taxon>
        <taxon>Brucella</taxon>
    </lineage>
</organism>
<feature type="short sequence motif" description="TonB C-terminal box" evidence="14">
    <location>
        <begin position="678"/>
        <end position="695"/>
    </location>
</feature>
<evidence type="ECO:0000313" key="19">
    <source>
        <dbReference type="EMBL" id="OYR16388.1"/>
    </source>
</evidence>
<keyword evidence="9" id="KW-0406">Ion transport</keyword>